<dbReference type="OrthoDB" id="2860341at2759"/>
<dbReference type="Proteomes" id="UP000620124">
    <property type="component" value="Unassembled WGS sequence"/>
</dbReference>
<keyword evidence="1" id="KW-0732">Signal</keyword>
<feature type="chain" id="PRO_5034980473" description="Ricin B lectin domain-containing protein" evidence="1">
    <location>
        <begin position="19"/>
        <end position="171"/>
    </location>
</feature>
<evidence type="ECO:0000256" key="1">
    <source>
        <dbReference type="SAM" id="SignalP"/>
    </source>
</evidence>
<dbReference type="AlphaFoldDB" id="A0A8H6YPR4"/>
<dbReference type="SUPFAM" id="SSF50370">
    <property type="entry name" value="Ricin B-like lectins"/>
    <property type="match status" value="1"/>
</dbReference>
<gene>
    <name evidence="2" type="ORF">MVEN_00640300</name>
</gene>
<accession>A0A8H6YPR4</accession>
<dbReference type="EMBL" id="JACAZI010000004">
    <property type="protein sequence ID" value="KAF7362897.1"/>
    <property type="molecule type" value="Genomic_DNA"/>
</dbReference>
<evidence type="ECO:0008006" key="4">
    <source>
        <dbReference type="Google" id="ProtNLM"/>
    </source>
</evidence>
<feature type="signal peptide" evidence="1">
    <location>
        <begin position="1"/>
        <end position="18"/>
    </location>
</feature>
<evidence type="ECO:0000313" key="3">
    <source>
        <dbReference type="Proteomes" id="UP000620124"/>
    </source>
</evidence>
<name>A0A8H6YPR4_9AGAR</name>
<organism evidence="2 3">
    <name type="scientific">Mycena venus</name>
    <dbReference type="NCBI Taxonomy" id="2733690"/>
    <lineage>
        <taxon>Eukaryota</taxon>
        <taxon>Fungi</taxon>
        <taxon>Dikarya</taxon>
        <taxon>Basidiomycota</taxon>
        <taxon>Agaricomycotina</taxon>
        <taxon>Agaricomycetes</taxon>
        <taxon>Agaricomycetidae</taxon>
        <taxon>Agaricales</taxon>
        <taxon>Marasmiineae</taxon>
        <taxon>Mycenaceae</taxon>
        <taxon>Mycena</taxon>
    </lineage>
</organism>
<evidence type="ECO:0000313" key="2">
    <source>
        <dbReference type="EMBL" id="KAF7362897.1"/>
    </source>
</evidence>
<comment type="caution">
    <text evidence="2">The sequence shown here is derived from an EMBL/GenBank/DDBJ whole genome shotgun (WGS) entry which is preliminary data.</text>
</comment>
<keyword evidence="3" id="KW-1185">Reference proteome</keyword>
<protein>
    <recommendedName>
        <fullName evidence="4">Ricin B lectin domain-containing protein</fullName>
    </recommendedName>
</protein>
<reference evidence="2" key="1">
    <citation type="submission" date="2020-05" db="EMBL/GenBank/DDBJ databases">
        <title>Mycena genomes resolve the evolution of fungal bioluminescence.</title>
        <authorList>
            <person name="Tsai I.J."/>
        </authorList>
    </citation>
    <scope>NUCLEOTIDE SEQUENCE</scope>
    <source>
        <strain evidence="2">CCC161011</strain>
    </source>
</reference>
<proteinExistence type="predicted"/>
<dbReference type="InterPro" id="IPR035992">
    <property type="entry name" value="Ricin_B-like_lectins"/>
</dbReference>
<sequence>MFFKLIPLALYAVSFVQAVPFSFTGNGVSCVTNNYEVAIQMDLTVQDKPDGKPMRLFNVGVKGAVFAAPGGEILSHRSDANPGDNGKWIAQQISGNRYYIKNVGRNAALSRIRRLTRSNSPLESTVADVYKIRLSGQNLFWEGVYGGVNTQYGYVALRAPSAGNQDWSFTK</sequence>